<dbReference type="Proteomes" id="UP000094285">
    <property type="component" value="Unassembled WGS sequence"/>
</dbReference>
<gene>
    <name evidence="2" type="ORF">CANTADRAFT_5217</name>
</gene>
<dbReference type="GeneID" id="30984180"/>
<evidence type="ECO:0000313" key="3">
    <source>
        <dbReference type="Proteomes" id="UP000094285"/>
    </source>
</evidence>
<feature type="transmembrane region" description="Helical" evidence="1">
    <location>
        <begin position="51"/>
        <end position="69"/>
    </location>
</feature>
<dbReference type="RefSeq" id="XP_020066382.1">
    <property type="nucleotide sequence ID" value="XM_020210044.1"/>
</dbReference>
<proteinExistence type="predicted"/>
<evidence type="ECO:0000313" key="2">
    <source>
        <dbReference type="EMBL" id="ODV81260.1"/>
    </source>
</evidence>
<protein>
    <submittedName>
        <fullName evidence="2">Uncharacterized protein</fullName>
    </submittedName>
</protein>
<reference evidence="3" key="1">
    <citation type="submission" date="2016-05" db="EMBL/GenBank/DDBJ databases">
        <title>Comparative genomics of biotechnologically important yeasts.</title>
        <authorList>
            <consortium name="DOE Joint Genome Institute"/>
            <person name="Riley R."/>
            <person name="Haridas S."/>
            <person name="Wolfe K.H."/>
            <person name="Lopes M.R."/>
            <person name="Hittinger C.T."/>
            <person name="Goker M."/>
            <person name="Salamov A."/>
            <person name="Wisecaver J."/>
            <person name="Long T.M."/>
            <person name="Aerts A.L."/>
            <person name="Barry K."/>
            <person name="Choi C."/>
            <person name="Clum A."/>
            <person name="Coughlan A.Y."/>
            <person name="Deshpande S."/>
            <person name="Douglass A.P."/>
            <person name="Hanson S.J."/>
            <person name="Klenk H.-P."/>
            <person name="Labutti K."/>
            <person name="Lapidus A."/>
            <person name="Lindquist E."/>
            <person name="Lipzen A."/>
            <person name="Meier-Kolthoff J.P."/>
            <person name="Ohm R.A."/>
            <person name="Otillar R.P."/>
            <person name="Pangilinan J."/>
            <person name="Peng Y."/>
            <person name="Rokas A."/>
            <person name="Rosa C.A."/>
            <person name="Scheuner C."/>
            <person name="Sibirny A.A."/>
            <person name="Slot J.C."/>
            <person name="Stielow J.B."/>
            <person name="Sun H."/>
            <person name="Kurtzman C.P."/>
            <person name="Blackwell M."/>
            <person name="Grigoriev I.V."/>
            <person name="Jeffries T.W."/>
        </authorList>
    </citation>
    <scope>NUCLEOTIDE SEQUENCE [LARGE SCALE GENOMIC DNA]</scope>
    <source>
        <strain evidence="3">NRRL Y-17324</strain>
    </source>
</reference>
<name>A0A1E4SP04_9ASCO</name>
<dbReference type="OrthoDB" id="4088947at2759"/>
<dbReference type="AlphaFoldDB" id="A0A1E4SP04"/>
<keyword evidence="1" id="KW-0472">Membrane</keyword>
<keyword evidence="1" id="KW-1133">Transmembrane helix</keyword>
<evidence type="ECO:0000256" key="1">
    <source>
        <dbReference type="SAM" id="Phobius"/>
    </source>
</evidence>
<keyword evidence="3" id="KW-1185">Reference proteome</keyword>
<accession>A0A1E4SP04</accession>
<organism evidence="2 3">
    <name type="scientific">Suhomyces tanzawaensis NRRL Y-17324</name>
    <dbReference type="NCBI Taxonomy" id="984487"/>
    <lineage>
        <taxon>Eukaryota</taxon>
        <taxon>Fungi</taxon>
        <taxon>Dikarya</taxon>
        <taxon>Ascomycota</taxon>
        <taxon>Saccharomycotina</taxon>
        <taxon>Pichiomycetes</taxon>
        <taxon>Debaryomycetaceae</taxon>
        <taxon>Suhomyces</taxon>
    </lineage>
</organism>
<dbReference type="EMBL" id="KV453910">
    <property type="protein sequence ID" value="ODV81260.1"/>
    <property type="molecule type" value="Genomic_DNA"/>
</dbReference>
<sequence length="312" mass="36026">MFRLAIRAPLRLRPAVPKSPTLHFTSSPLRHIHHISHEQPFQTKRLPFKTVVVLIAASSTAAMALYVGIEMWQFHRTNDSARTIFLPLWMNSNLLGHKTFRFPEGLQYLDEGFRVYIEEEMGQLNRSSHGDLENYHHILQHENITYAVLEQLTANMPIRKIFGLPMVVDQPSEFSMWVEATNPSFSGVQIALLRKHSDSGWKNTTIEPSWKVRPFNVASMLNDALIDAGLKLDRLDPPDLVGNDIHKVLSRFQHNDYDVMFSGQLVVMDKHHRKKGIVKYRAKLDFDHLVVNRGVKMVQMELVHENVTYKVM</sequence>
<keyword evidence="1" id="KW-0812">Transmembrane</keyword>